<evidence type="ECO:0000313" key="3">
    <source>
        <dbReference type="Proteomes" id="UP001141327"/>
    </source>
</evidence>
<reference evidence="2" key="1">
    <citation type="journal article" date="2022" name="bioRxiv">
        <title>Genomics of Preaxostyla Flagellates Illuminates Evolutionary Transitions and the Path Towards Mitochondrial Loss.</title>
        <authorList>
            <person name="Novak L.V.F."/>
            <person name="Treitli S.C."/>
            <person name="Pyrih J."/>
            <person name="Halakuc P."/>
            <person name="Pipaliya S.V."/>
            <person name="Vacek V."/>
            <person name="Brzon O."/>
            <person name="Soukal P."/>
            <person name="Eme L."/>
            <person name="Dacks J.B."/>
            <person name="Karnkowska A."/>
            <person name="Elias M."/>
            <person name="Hampl V."/>
        </authorList>
    </citation>
    <scope>NUCLEOTIDE SEQUENCE</scope>
    <source>
        <strain evidence="2">RCP-MX</strain>
    </source>
</reference>
<feature type="compositionally biased region" description="Basic and acidic residues" evidence="1">
    <location>
        <begin position="53"/>
        <end position="68"/>
    </location>
</feature>
<dbReference type="Proteomes" id="UP001141327">
    <property type="component" value="Unassembled WGS sequence"/>
</dbReference>
<dbReference type="EMBL" id="JAPMOS010000293">
    <property type="protein sequence ID" value="KAJ4453230.1"/>
    <property type="molecule type" value="Genomic_DNA"/>
</dbReference>
<evidence type="ECO:0000256" key="1">
    <source>
        <dbReference type="SAM" id="MobiDB-lite"/>
    </source>
</evidence>
<feature type="region of interest" description="Disordered" evidence="1">
    <location>
        <begin position="1"/>
        <end position="133"/>
    </location>
</feature>
<accession>A0ABQ8U7D2</accession>
<comment type="caution">
    <text evidence="2">The sequence shown here is derived from an EMBL/GenBank/DDBJ whole genome shotgun (WGS) entry which is preliminary data.</text>
</comment>
<gene>
    <name evidence="2" type="ORF">PAPYR_12346</name>
</gene>
<organism evidence="2 3">
    <name type="scientific">Paratrimastix pyriformis</name>
    <dbReference type="NCBI Taxonomy" id="342808"/>
    <lineage>
        <taxon>Eukaryota</taxon>
        <taxon>Metamonada</taxon>
        <taxon>Preaxostyla</taxon>
        <taxon>Paratrimastigidae</taxon>
        <taxon>Paratrimastix</taxon>
    </lineage>
</organism>
<name>A0ABQ8U7D2_9EUKA</name>
<keyword evidence="3" id="KW-1185">Reference proteome</keyword>
<feature type="compositionally biased region" description="Basic and acidic residues" evidence="1">
    <location>
        <begin position="80"/>
        <end position="96"/>
    </location>
</feature>
<protein>
    <submittedName>
        <fullName evidence="2">Uncharacterized protein</fullName>
    </submittedName>
</protein>
<evidence type="ECO:0000313" key="2">
    <source>
        <dbReference type="EMBL" id="KAJ4453230.1"/>
    </source>
</evidence>
<proteinExistence type="predicted"/>
<sequence>MWQANLTVVEENPKGDNLEENPNGDNLNVGKGVTDGMEENPNGDNLEGNPEGDNLKKEENPAEGDNLKGHRWATPAGWGMDRKEENPEGDNLKEENPNPSEGDNLIRGGAEENPDFGDNLADGMEDRGDGNALQGGGMGGILLRLRWLGLASFMLTTPSSCGSLPGTESLGGL</sequence>